<dbReference type="EMBL" id="JAAGVY010000003">
    <property type="protein sequence ID" value="NEN22503.1"/>
    <property type="molecule type" value="Genomic_DNA"/>
</dbReference>
<protein>
    <submittedName>
        <fullName evidence="2">Uncharacterized protein</fullName>
    </submittedName>
</protein>
<proteinExistence type="predicted"/>
<reference evidence="2 3" key="1">
    <citation type="submission" date="2020-02" db="EMBL/GenBank/DDBJ databases">
        <title>Out from the shadows clarifying the taxonomy of the family Cryomorphaceae and related taxa by utilizing the GTDB taxonomic framework.</title>
        <authorList>
            <person name="Bowman J.P."/>
        </authorList>
    </citation>
    <scope>NUCLEOTIDE SEQUENCE [LARGE SCALE GENOMIC DNA]</scope>
    <source>
        <strain evidence="2 3">QSSC 1-22</strain>
    </source>
</reference>
<keyword evidence="1" id="KW-1133">Transmembrane helix</keyword>
<keyword evidence="1" id="KW-0472">Membrane</keyword>
<evidence type="ECO:0000256" key="1">
    <source>
        <dbReference type="SAM" id="Phobius"/>
    </source>
</evidence>
<dbReference type="AlphaFoldDB" id="A0A7K3WLI2"/>
<accession>A0A7K3WLI2</accession>
<dbReference type="Proteomes" id="UP000486602">
    <property type="component" value="Unassembled WGS sequence"/>
</dbReference>
<feature type="transmembrane region" description="Helical" evidence="1">
    <location>
        <begin position="73"/>
        <end position="97"/>
    </location>
</feature>
<evidence type="ECO:0000313" key="2">
    <source>
        <dbReference type="EMBL" id="NEN22503.1"/>
    </source>
</evidence>
<evidence type="ECO:0000313" key="3">
    <source>
        <dbReference type="Proteomes" id="UP000486602"/>
    </source>
</evidence>
<name>A0A7K3WLI2_9FLAO</name>
<organism evidence="2 3">
    <name type="scientific">Cryomorpha ignava</name>
    <dbReference type="NCBI Taxonomy" id="101383"/>
    <lineage>
        <taxon>Bacteria</taxon>
        <taxon>Pseudomonadati</taxon>
        <taxon>Bacteroidota</taxon>
        <taxon>Flavobacteriia</taxon>
        <taxon>Flavobacteriales</taxon>
        <taxon>Cryomorphaceae</taxon>
        <taxon>Cryomorpha</taxon>
    </lineage>
</organism>
<comment type="caution">
    <text evidence="2">The sequence shown here is derived from an EMBL/GenBank/DDBJ whole genome shotgun (WGS) entry which is preliminary data.</text>
</comment>
<keyword evidence="3" id="KW-1185">Reference proteome</keyword>
<sequence>MVNERKCPACAKWTDGHKTHCTHCGALTDPALIAEEIRKEREEEREAYMFINESKAIKKLKGLKESDKTFHRIIFYIADTLFTIYMAILSFIVWLIALVSG</sequence>
<dbReference type="RefSeq" id="WP_163283228.1">
    <property type="nucleotide sequence ID" value="NZ_JAAGVY010000003.1"/>
</dbReference>
<keyword evidence="1" id="KW-0812">Transmembrane</keyword>
<gene>
    <name evidence="2" type="ORF">G3O08_03170</name>
</gene>